<evidence type="ECO:0000256" key="1">
    <source>
        <dbReference type="SAM" id="MobiDB-lite"/>
    </source>
</evidence>
<dbReference type="AlphaFoldDB" id="A0A6C0JBM0"/>
<feature type="region of interest" description="Disordered" evidence="1">
    <location>
        <begin position="1"/>
        <end position="49"/>
    </location>
</feature>
<feature type="region of interest" description="Disordered" evidence="1">
    <location>
        <begin position="716"/>
        <end position="754"/>
    </location>
</feature>
<name>A0A6C0JBM0_9ZZZZ</name>
<proteinExistence type="predicted"/>
<reference evidence="2" key="1">
    <citation type="journal article" date="2020" name="Nature">
        <title>Giant virus diversity and host interactions through global metagenomics.</title>
        <authorList>
            <person name="Schulz F."/>
            <person name="Roux S."/>
            <person name="Paez-Espino D."/>
            <person name="Jungbluth S."/>
            <person name="Walsh D.A."/>
            <person name="Denef V.J."/>
            <person name="McMahon K.D."/>
            <person name="Konstantinidis K.T."/>
            <person name="Eloe-Fadrosh E.A."/>
            <person name="Kyrpides N.C."/>
            <person name="Woyke T."/>
        </authorList>
    </citation>
    <scope>NUCLEOTIDE SEQUENCE</scope>
    <source>
        <strain evidence="2">GVMAG-M-3300025860-25</strain>
    </source>
</reference>
<accession>A0A6C0JBM0</accession>
<organism evidence="2">
    <name type="scientific">viral metagenome</name>
    <dbReference type="NCBI Taxonomy" id="1070528"/>
    <lineage>
        <taxon>unclassified sequences</taxon>
        <taxon>metagenomes</taxon>
        <taxon>organismal metagenomes</taxon>
    </lineage>
</organism>
<protein>
    <submittedName>
        <fullName evidence="2">Uncharacterized protein</fullName>
    </submittedName>
</protein>
<dbReference type="EMBL" id="MN740338">
    <property type="protein sequence ID" value="QHU01328.1"/>
    <property type="molecule type" value="Genomic_DNA"/>
</dbReference>
<feature type="compositionally biased region" description="Basic residues" evidence="1">
    <location>
        <begin position="727"/>
        <end position="754"/>
    </location>
</feature>
<sequence length="754" mass="87941">MSSNTNTMSNTKKVSSNTNTGSNTNTSSNTNTMSNTNTSSNTKKVSSNTNTISNKKLVIKKKMSYANSVKRTSKLIIKEIPIKEWLKNYGLEEFYDTIFVEKQQYYYYDHEYSSLLNIIKTNVDLLFSFNEETLTKAIDLPISIKLMADYYNGLITNQDDTRSEKYVEQFIKAFNLLQSQKLDYKAMLSIFDQNPSKTQYDNIIETNLDFLDTKHYKDKNIFKDEFIQKLKLINFDDLLCCKQTTFNLLLSLSIDDIMKYMLYTTNKVVKITEGLKPSFTKTQFNNFINGNESLKVFESCYNNYDIKYVNTSLKENFDAKSLLSVHRMDLLEYIFNPSKLIDAEVSENIYATFFPDNDHIYIESQFSRIGKTIPQSKVINTIIKQNKVRVFFIQGHGMACSIEDYKKKNRLDFEKVFGKINHEQSKKVSHPPKYNSNMFNIVSTQPVGRVSYLVFINLFNKIFSSKYRDNFLQGLINANEVTHLRILENIVTMYWNYYCIKHNHITPPEKMSEHLKKSTLESYKQNTRHINYTKTDETTSDVVNFVKYGFKYPPNNNEFHFTAGYIRDEGLLGLFELNADNADDLTKLDDKIATVISRDSKLKLGLKLNEVYEFRGDIPEKTDEILKYNKSLTKFYTRGQPPIYTMEELMEIIYLKGDIKKDEYVIIFDNSCKGLREPQIKTPSGPRYVNRTGANTYEQMSASQKHNISIMRLESMERSLNGVKGGTTKKKQKRNKKKQKRNKKETKKKQKEIK</sequence>
<evidence type="ECO:0000313" key="2">
    <source>
        <dbReference type="EMBL" id="QHU01328.1"/>
    </source>
</evidence>